<organism evidence="2 3">
    <name type="scientific">Marmota monax</name>
    <name type="common">Woodchuck</name>
    <dbReference type="NCBI Taxonomy" id="9995"/>
    <lineage>
        <taxon>Eukaryota</taxon>
        <taxon>Metazoa</taxon>
        <taxon>Chordata</taxon>
        <taxon>Craniata</taxon>
        <taxon>Vertebrata</taxon>
        <taxon>Euteleostomi</taxon>
        <taxon>Mammalia</taxon>
        <taxon>Eutheria</taxon>
        <taxon>Euarchontoglires</taxon>
        <taxon>Glires</taxon>
        <taxon>Rodentia</taxon>
        <taxon>Sciuromorpha</taxon>
        <taxon>Sciuridae</taxon>
        <taxon>Xerinae</taxon>
        <taxon>Marmotini</taxon>
        <taxon>Marmota</taxon>
    </lineage>
</organism>
<feature type="compositionally biased region" description="Gly residues" evidence="1">
    <location>
        <begin position="1"/>
        <end position="19"/>
    </location>
</feature>
<protein>
    <submittedName>
        <fullName evidence="2">Uncharacterized protein</fullName>
    </submittedName>
</protein>
<comment type="caution">
    <text evidence="2">The sequence shown here is derived from an EMBL/GenBank/DDBJ whole genome shotgun (WGS) entry which is preliminary data.</text>
</comment>
<feature type="non-terminal residue" evidence="2">
    <location>
        <position position="1"/>
    </location>
</feature>
<proteinExistence type="predicted"/>
<feature type="region of interest" description="Disordered" evidence="1">
    <location>
        <begin position="1"/>
        <end position="54"/>
    </location>
</feature>
<evidence type="ECO:0000313" key="3">
    <source>
        <dbReference type="Proteomes" id="UP000335636"/>
    </source>
</evidence>
<reference evidence="2" key="1">
    <citation type="submission" date="2019-04" db="EMBL/GenBank/DDBJ databases">
        <authorList>
            <person name="Alioto T."/>
            <person name="Alioto T."/>
        </authorList>
    </citation>
    <scope>NUCLEOTIDE SEQUENCE [LARGE SCALE GENOMIC DNA]</scope>
</reference>
<evidence type="ECO:0000256" key="1">
    <source>
        <dbReference type="SAM" id="MobiDB-lite"/>
    </source>
</evidence>
<dbReference type="Proteomes" id="UP000335636">
    <property type="component" value="Unassembled WGS sequence"/>
</dbReference>
<keyword evidence="3" id="KW-1185">Reference proteome</keyword>
<evidence type="ECO:0000313" key="2">
    <source>
        <dbReference type="EMBL" id="VTJ74070.1"/>
    </source>
</evidence>
<dbReference type="AlphaFoldDB" id="A0A5E4BYK6"/>
<dbReference type="EMBL" id="CABDUW010000713">
    <property type="protein sequence ID" value="VTJ74070.1"/>
    <property type="molecule type" value="Genomic_DNA"/>
</dbReference>
<gene>
    <name evidence="2" type="ORF">MONAX_5E015875</name>
</gene>
<accession>A0A5E4BYK6</accession>
<feature type="compositionally biased region" description="Gly residues" evidence="1">
    <location>
        <begin position="32"/>
        <end position="42"/>
    </location>
</feature>
<name>A0A5E4BYK6_MARMO</name>
<feature type="compositionally biased region" description="Low complexity" evidence="1">
    <location>
        <begin position="20"/>
        <end position="31"/>
    </location>
</feature>
<sequence>SGLGSSRWGAGGGAGGSGRGPAAWDRVSVDGSSGGGGGCRGGGDGRGDAELRGAAARTSAVIFHTMC</sequence>